<organism evidence="1">
    <name type="scientific">marine metagenome</name>
    <dbReference type="NCBI Taxonomy" id="408172"/>
    <lineage>
        <taxon>unclassified sequences</taxon>
        <taxon>metagenomes</taxon>
        <taxon>ecological metagenomes</taxon>
    </lineage>
</organism>
<accession>A0A382QF48</accession>
<sequence length="75" mass="8222">MVMLSSFGLAAWLGLVSQGVVVAGFCSIAWSSIVKRYSPDRLSAYSLLHRFEGLPSGIFSSMNKLLIHCEMVQNL</sequence>
<reference evidence="1" key="1">
    <citation type="submission" date="2018-05" db="EMBL/GenBank/DDBJ databases">
        <authorList>
            <person name="Lanie J.A."/>
            <person name="Ng W.-L."/>
            <person name="Kazmierczak K.M."/>
            <person name="Andrzejewski T.M."/>
            <person name="Davidsen T.M."/>
            <person name="Wayne K.J."/>
            <person name="Tettelin H."/>
            <person name="Glass J.I."/>
            <person name="Rusch D."/>
            <person name="Podicherti R."/>
            <person name="Tsui H.-C.T."/>
            <person name="Winkler M.E."/>
        </authorList>
    </citation>
    <scope>NUCLEOTIDE SEQUENCE</scope>
</reference>
<dbReference type="AlphaFoldDB" id="A0A382QF48"/>
<dbReference type="EMBL" id="UINC01114102">
    <property type="protein sequence ID" value="SVC84173.1"/>
    <property type="molecule type" value="Genomic_DNA"/>
</dbReference>
<protein>
    <submittedName>
        <fullName evidence="1">Uncharacterized protein</fullName>
    </submittedName>
</protein>
<name>A0A382QF48_9ZZZZ</name>
<proteinExistence type="predicted"/>
<evidence type="ECO:0000313" key="1">
    <source>
        <dbReference type="EMBL" id="SVC84173.1"/>
    </source>
</evidence>
<gene>
    <name evidence="1" type="ORF">METZ01_LOCUS337027</name>
</gene>